<gene>
    <name evidence="1" type="ORF">Tci_861455</name>
</gene>
<feature type="non-terminal residue" evidence="1">
    <location>
        <position position="1"/>
    </location>
</feature>
<proteinExistence type="predicted"/>
<sequence>GKGSAADFAAALHRHAADGIGDAQALVVHFQAGVQPLGVLAKQHQINTFEARIDAGRGLGGAHVLVQVVLLAQGDVHALEALADGRGHGAFQAHAGALQRVEQRLGQQAAAFGQSSFARVVGFPLHGHLRGGKNINNRTGDFRPNAAQCLSGSSSRLVRGAARVNLADKLVNVAEQLLGLGFGVLNHALAFALGRRRGVVAARHEAFGE</sequence>
<protein>
    <submittedName>
        <fullName evidence="1">Uncharacterized protein</fullName>
    </submittedName>
</protein>
<feature type="non-terminal residue" evidence="1">
    <location>
        <position position="209"/>
    </location>
</feature>
<dbReference type="EMBL" id="BKCJ011121167">
    <property type="protein sequence ID" value="GFC89485.1"/>
    <property type="molecule type" value="Genomic_DNA"/>
</dbReference>
<accession>A0A699RT98</accession>
<dbReference type="AlphaFoldDB" id="A0A699RT98"/>
<evidence type="ECO:0000313" key="1">
    <source>
        <dbReference type="EMBL" id="GFC89485.1"/>
    </source>
</evidence>
<name>A0A699RT98_TANCI</name>
<comment type="caution">
    <text evidence="1">The sequence shown here is derived from an EMBL/GenBank/DDBJ whole genome shotgun (WGS) entry which is preliminary data.</text>
</comment>
<reference evidence="1" key="1">
    <citation type="journal article" date="2019" name="Sci. Rep.">
        <title>Draft genome of Tanacetum cinerariifolium, the natural source of mosquito coil.</title>
        <authorList>
            <person name="Yamashiro T."/>
            <person name="Shiraishi A."/>
            <person name="Satake H."/>
            <person name="Nakayama K."/>
        </authorList>
    </citation>
    <scope>NUCLEOTIDE SEQUENCE</scope>
</reference>
<organism evidence="1">
    <name type="scientific">Tanacetum cinerariifolium</name>
    <name type="common">Dalmatian daisy</name>
    <name type="synonym">Chrysanthemum cinerariifolium</name>
    <dbReference type="NCBI Taxonomy" id="118510"/>
    <lineage>
        <taxon>Eukaryota</taxon>
        <taxon>Viridiplantae</taxon>
        <taxon>Streptophyta</taxon>
        <taxon>Embryophyta</taxon>
        <taxon>Tracheophyta</taxon>
        <taxon>Spermatophyta</taxon>
        <taxon>Magnoliopsida</taxon>
        <taxon>eudicotyledons</taxon>
        <taxon>Gunneridae</taxon>
        <taxon>Pentapetalae</taxon>
        <taxon>asterids</taxon>
        <taxon>campanulids</taxon>
        <taxon>Asterales</taxon>
        <taxon>Asteraceae</taxon>
        <taxon>Asteroideae</taxon>
        <taxon>Anthemideae</taxon>
        <taxon>Anthemidinae</taxon>
        <taxon>Tanacetum</taxon>
    </lineage>
</organism>